<dbReference type="AlphaFoldDB" id="G9YJV0"/>
<protein>
    <submittedName>
        <fullName evidence="1">Uncharacterized protein</fullName>
    </submittedName>
</protein>
<gene>
    <name evidence="1" type="ORF">HMPREF0080_01956</name>
</gene>
<keyword evidence="2" id="KW-1185">Reference proteome</keyword>
<dbReference type="HOGENOM" id="CLU_2969203_0_0_9"/>
<reference evidence="1 2" key="1">
    <citation type="submission" date="2011-08" db="EMBL/GenBank/DDBJ databases">
        <authorList>
            <person name="Weinstock G."/>
            <person name="Sodergren E."/>
            <person name="Clifton S."/>
            <person name="Fulton L."/>
            <person name="Fulton B."/>
            <person name="Courtney L."/>
            <person name="Fronick C."/>
            <person name="Harrison M."/>
            <person name="Strong C."/>
            <person name="Farmer C."/>
            <person name="Delahaunty K."/>
            <person name="Markovic C."/>
            <person name="Hall O."/>
            <person name="Minx P."/>
            <person name="Tomlinson C."/>
            <person name="Mitreva M."/>
            <person name="Hou S."/>
            <person name="Chen J."/>
            <person name="Wollam A."/>
            <person name="Pepin K.H."/>
            <person name="Johnson M."/>
            <person name="Bhonagiri V."/>
            <person name="Zhang X."/>
            <person name="Suruliraj S."/>
            <person name="Warren W."/>
            <person name="Chinwalla A."/>
            <person name="Mardis E.R."/>
            <person name="Wilson R.K."/>
        </authorList>
    </citation>
    <scope>NUCLEOTIDE SEQUENCE [LARGE SCALE GENOMIC DNA]</scope>
    <source>
        <strain evidence="1 2">F0357</strain>
    </source>
</reference>
<sequence length="58" mass="6878">MYMYRLSITGFYRQKSNNFPESFHYNFKDPHLKGGSRSLHGNIRAVYRNFKDGDSIKS</sequence>
<proteinExistence type="predicted"/>
<dbReference type="EMBL" id="AGCJ01000088">
    <property type="protein sequence ID" value="EHM38024.1"/>
    <property type="molecule type" value="Genomic_DNA"/>
</dbReference>
<evidence type="ECO:0000313" key="1">
    <source>
        <dbReference type="EMBL" id="EHM38024.1"/>
    </source>
</evidence>
<organism evidence="1 2">
    <name type="scientific">Anaeroglobus geminatus F0357</name>
    <dbReference type="NCBI Taxonomy" id="861450"/>
    <lineage>
        <taxon>Bacteria</taxon>
        <taxon>Bacillati</taxon>
        <taxon>Bacillota</taxon>
        <taxon>Negativicutes</taxon>
        <taxon>Veillonellales</taxon>
        <taxon>Veillonellaceae</taxon>
        <taxon>Anaeroglobus</taxon>
    </lineage>
</organism>
<evidence type="ECO:0000313" key="2">
    <source>
        <dbReference type="Proteomes" id="UP000005481"/>
    </source>
</evidence>
<dbReference type="Proteomes" id="UP000005481">
    <property type="component" value="Unassembled WGS sequence"/>
</dbReference>
<name>G9YJV0_9FIRM</name>
<comment type="caution">
    <text evidence="1">The sequence shown here is derived from an EMBL/GenBank/DDBJ whole genome shotgun (WGS) entry which is preliminary data.</text>
</comment>
<accession>G9YJV0</accession>